<keyword evidence="3" id="KW-1185">Reference proteome</keyword>
<keyword evidence="1" id="KW-0732">Signal</keyword>
<dbReference type="AlphaFoldDB" id="A0A8H6X940"/>
<dbReference type="OrthoDB" id="4991875at2759"/>
<organism evidence="2 3">
    <name type="scientific">Mycena venus</name>
    <dbReference type="NCBI Taxonomy" id="2733690"/>
    <lineage>
        <taxon>Eukaryota</taxon>
        <taxon>Fungi</taxon>
        <taxon>Dikarya</taxon>
        <taxon>Basidiomycota</taxon>
        <taxon>Agaricomycotina</taxon>
        <taxon>Agaricomycetes</taxon>
        <taxon>Agaricomycetidae</taxon>
        <taxon>Agaricales</taxon>
        <taxon>Marasmiineae</taxon>
        <taxon>Mycenaceae</taxon>
        <taxon>Mycena</taxon>
    </lineage>
</organism>
<name>A0A8H6X940_9AGAR</name>
<gene>
    <name evidence="2" type="ORF">MVEN_02126300</name>
</gene>
<sequence length="194" mass="19561">MVRSIFQFLALALVSVFIPDVTGLSAQVTVAFPGIFAPEQSGAPPPAVVLGVDSQGHTTYAVEQDVLELGTNGPTATIPATATLVAGTDRTSYTYSADAPGLNLVIGFDCDLKDGNAICSDRDSNGAPETATLSSLAPFVIDVVSTTGLSVVSTAGQSGSTAQPTNKSNAAPRLAAATVSGVLVGTVLMVYSLL</sequence>
<evidence type="ECO:0000313" key="2">
    <source>
        <dbReference type="EMBL" id="KAF7336900.1"/>
    </source>
</evidence>
<dbReference type="Proteomes" id="UP000620124">
    <property type="component" value="Unassembled WGS sequence"/>
</dbReference>
<dbReference type="EMBL" id="JACAZI010000022">
    <property type="protein sequence ID" value="KAF7336900.1"/>
    <property type="molecule type" value="Genomic_DNA"/>
</dbReference>
<feature type="signal peptide" evidence="1">
    <location>
        <begin position="1"/>
        <end position="23"/>
    </location>
</feature>
<protein>
    <submittedName>
        <fullName evidence="2">Uncharacterized protein</fullName>
    </submittedName>
</protein>
<reference evidence="2" key="1">
    <citation type="submission" date="2020-05" db="EMBL/GenBank/DDBJ databases">
        <title>Mycena genomes resolve the evolution of fungal bioluminescence.</title>
        <authorList>
            <person name="Tsai I.J."/>
        </authorList>
    </citation>
    <scope>NUCLEOTIDE SEQUENCE</scope>
    <source>
        <strain evidence="2">CCC161011</strain>
    </source>
</reference>
<proteinExistence type="predicted"/>
<feature type="chain" id="PRO_5034868516" evidence="1">
    <location>
        <begin position="24"/>
        <end position="194"/>
    </location>
</feature>
<comment type="caution">
    <text evidence="2">The sequence shown here is derived from an EMBL/GenBank/DDBJ whole genome shotgun (WGS) entry which is preliminary data.</text>
</comment>
<evidence type="ECO:0000256" key="1">
    <source>
        <dbReference type="SAM" id="SignalP"/>
    </source>
</evidence>
<accession>A0A8H6X940</accession>
<evidence type="ECO:0000313" key="3">
    <source>
        <dbReference type="Proteomes" id="UP000620124"/>
    </source>
</evidence>